<evidence type="ECO:0000313" key="1">
    <source>
        <dbReference type="EMBL" id="WAQ96528.1"/>
    </source>
</evidence>
<dbReference type="CDD" id="cd06558">
    <property type="entry name" value="crotonase-like"/>
    <property type="match status" value="1"/>
</dbReference>
<keyword evidence="2" id="KW-1185">Reference proteome</keyword>
<organism evidence="1 2">
    <name type="scientific">Mya arenaria</name>
    <name type="common">Soft-shell clam</name>
    <dbReference type="NCBI Taxonomy" id="6604"/>
    <lineage>
        <taxon>Eukaryota</taxon>
        <taxon>Metazoa</taxon>
        <taxon>Spiralia</taxon>
        <taxon>Lophotrochozoa</taxon>
        <taxon>Mollusca</taxon>
        <taxon>Bivalvia</taxon>
        <taxon>Autobranchia</taxon>
        <taxon>Heteroconchia</taxon>
        <taxon>Euheterodonta</taxon>
        <taxon>Imparidentia</taxon>
        <taxon>Neoheterodontei</taxon>
        <taxon>Myida</taxon>
        <taxon>Myoidea</taxon>
        <taxon>Myidae</taxon>
        <taxon>Mya</taxon>
    </lineage>
</organism>
<evidence type="ECO:0000313" key="2">
    <source>
        <dbReference type="Proteomes" id="UP001164746"/>
    </source>
</evidence>
<protein>
    <submittedName>
        <fullName evidence="1">ECI1-like protein</fullName>
    </submittedName>
</protein>
<proteinExistence type="predicted"/>
<dbReference type="PANTHER" id="PTHR11941">
    <property type="entry name" value="ENOYL-COA HYDRATASE-RELATED"/>
    <property type="match status" value="1"/>
</dbReference>
<reference evidence="1" key="1">
    <citation type="submission" date="2022-11" db="EMBL/GenBank/DDBJ databases">
        <title>Centuries of genome instability and evolution in soft-shell clam transmissible cancer (bioRxiv).</title>
        <authorList>
            <person name="Hart S.F.M."/>
            <person name="Yonemitsu M.A."/>
            <person name="Giersch R.M."/>
            <person name="Beal B.F."/>
            <person name="Arriagada G."/>
            <person name="Davis B.W."/>
            <person name="Ostrander E.A."/>
            <person name="Goff S.P."/>
            <person name="Metzger M.J."/>
        </authorList>
    </citation>
    <scope>NUCLEOTIDE SEQUENCE</scope>
    <source>
        <strain evidence="1">MELC-2E11</strain>
        <tissue evidence="1">Siphon/mantle</tissue>
    </source>
</reference>
<dbReference type="InterPro" id="IPR001753">
    <property type="entry name" value="Enoyl-CoA_hydra/iso"/>
</dbReference>
<dbReference type="SUPFAM" id="SSF52096">
    <property type="entry name" value="ClpP/crotonase"/>
    <property type="match status" value="1"/>
</dbReference>
<dbReference type="InterPro" id="IPR029045">
    <property type="entry name" value="ClpP/crotonase-like_dom_sf"/>
</dbReference>
<dbReference type="Gene3D" id="3.90.226.10">
    <property type="entry name" value="2-enoyl-CoA Hydratase, Chain A, domain 1"/>
    <property type="match status" value="2"/>
</dbReference>
<gene>
    <name evidence="1" type="ORF">MAR_029218</name>
</gene>
<dbReference type="Pfam" id="PF00378">
    <property type="entry name" value="ECH_1"/>
    <property type="match status" value="1"/>
</dbReference>
<dbReference type="Gene3D" id="6.10.250.170">
    <property type="match status" value="1"/>
</dbReference>
<accession>A0ABY7DGX9</accession>
<name>A0ABY7DGX9_MYAAR</name>
<dbReference type="Proteomes" id="UP001164746">
    <property type="component" value="Chromosome 2"/>
</dbReference>
<dbReference type="EMBL" id="CP111013">
    <property type="protein sequence ID" value="WAQ96528.1"/>
    <property type="molecule type" value="Genomic_DNA"/>
</dbReference>
<dbReference type="PANTHER" id="PTHR11941:SF45">
    <property type="entry name" value="ENOYL-COA DELTA ISOMERASE 1, MITOCHONDRIAL"/>
    <property type="match status" value="1"/>
</dbReference>
<sequence>MLCGRKLLQSLASVHRAAAVLPRCMSTGGDQLLVDMDSKSGVAVVKLNRPPVNSFNLEFMTEINLLLEKLETDRSCRGLILTSSNSKIFSAGLDIMEMYNPQPDRLAEFWRTLQQMWINLYGSRLATVAAINGIIPPFWFVDSMINATGMRQAEICCEKGLMVTSEEAEKIGLVDTVVPQQAIIENAQTEMQSWLKVPDFARQLTKKQIRQPTLDKLLSRRDEDIQHFVQFITKDSVQKALGFYLEQLKNKQKKK</sequence>